<evidence type="ECO:0000259" key="4">
    <source>
        <dbReference type="PROSITE" id="PS50835"/>
    </source>
</evidence>
<evidence type="ECO:0000313" key="5">
    <source>
        <dbReference type="EMBL" id="KAK4033570.1"/>
    </source>
</evidence>
<feature type="transmembrane region" description="Helical" evidence="2">
    <location>
        <begin position="204"/>
        <end position="222"/>
    </location>
</feature>
<dbReference type="InterPro" id="IPR007110">
    <property type="entry name" value="Ig-like_dom"/>
</dbReference>
<feature type="signal peptide" evidence="3">
    <location>
        <begin position="1"/>
        <end position="21"/>
    </location>
</feature>
<evidence type="ECO:0000256" key="1">
    <source>
        <dbReference type="SAM" id="MobiDB-lite"/>
    </source>
</evidence>
<keyword evidence="6" id="KW-1185">Reference proteome</keyword>
<evidence type="ECO:0000256" key="2">
    <source>
        <dbReference type="SAM" id="Phobius"/>
    </source>
</evidence>
<organism evidence="5 6">
    <name type="scientific">Parachaetomium inaequale</name>
    <dbReference type="NCBI Taxonomy" id="2588326"/>
    <lineage>
        <taxon>Eukaryota</taxon>
        <taxon>Fungi</taxon>
        <taxon>Dikarya</taxon>
        <taxon>Ascomycota</taxon>
        <taxon>Pezizomycotina</taxon>
        <taxon>Sordariomycetes</taxon>
        <taxon>Sordariomycetidae</taxon>
        <taxon>Sordariales</taxon>
        <taxon>Chaetomiaceae</taxon>
        <taxon>Parachaetomium</taxon>
    </lineage>
</organism>
<reference evidence="6" key="1">
    <citation type="journal article" date="2023" name="Mol. Phylogenet. Evol.">
        <title>Genome-scale phylogeny and comparative genomics of the fungal order Sordariales.</title>
        <authorList>
            <person name="Hensen N."/>
            <person name="Bonometti L."/>
            <person name="Westerberg I."/>
            <person name="Brannstrom I.O."/>
            <person name="Guillou S."/>
            <person name="Cros-Aarteil S."/>
            <person name="Calhoun S."/>
            <person name="Haridas S."/>
            <person name="Kuo A."/>
            <person name="Mondo S."/>
            <person name="Pangilinan J."/>
            <person name="Riley R."/>
            <person name="LaButti K."/>
            <person name="Andreopoulos B."/>
            <person name="Lipzen A."/>
            <person name="Chen C."/>
            <person name="Yan M."/>
            <person name="Daum C."/>
            <person name="Ng V."/>
            <person name="Clum A."/>
            <person name="Steindorff A."/>
            <person name="Ohm R.A."/>
            <person name="Martin F."/>
            <person name="Silar P."/>
            <person name="Natvig D.O."/>
            <person name="Lalanne C."/>
            <person name="Gautier V."/>
            <person name="Ament-Velasquez S.L."/>
            <person name="Kruys A."/>
            <person name="Hutchinson M.I."/>
            <person name="Powell A.J."/>
            <person name="Barry K."/>
            <person name="Miller A.N."/>
            <person name="Grigoriev I.V."/>
            <person name="Debuchy R."/>
            <person name="Gladieux P."/>
            <person name="Hiltunen Thoren M."/>
            <person name="Johannesson H."/>
        </authorList>
    </citation>
    <scope>NUCLEOTIDE SEQUENCE [LARGE SCALE GENOMIC DNA]</scope>
    <source>
        <strain evidence="6">CBS 284.82</strain>
    </source>
</reference>
<dbReference type="PROSITE" id="PS50835">
    <property type="entry name" value="IG_LIKE"/>
    <property type="match status" value="1"/>
</dbReference>
<feature type="compositionally biased region" description="Low complexity" evidence="1">
    <location>
        <begin position="159"/>
        <end position="180"/>
    </location>
</feature>
<feature type="chain" id="PRO_5042902316" description="Ig-like domain-containing protein" evidence="3">
    <location>
        <begin position="22"/>
        <end position="223"/>
    </location>
</feature>
<dbReference type="EMBL" id="MU854522">
    <property type="protein sequence ID" value="KAK4033570.1"/>
    <property type="molecule type" value="Genomic_DNA"/>
</dbReference>
<keyword evidence="2" id="KW-0472">Membrane</keyword>
<keyword evidence="2" id="KW-0812">Transmembrane</keyword>
<evidence type="ECO:0000256" key="3">
    <source>
        <dbReference type="SAM" id="SignalP"/>
    </source>
</evidence>
<dbReference type="AlphaFoldDB" id="A0AAN6SNF1"/>
<protein>
    <recommendedName>
        <fullName evidence="4">Ig-like domain-containing protein</fullName>
    </recommendedName>
</protein>
<gene>
    <name evidence="5" type="ORF">C8A01DRAFT_39976</name>
</gene>
<dbReference type="Proteomes" id="UP001303115">
    <property type="component" value="Unassembled WGS sequence"/>
</dbReference>
<proteinExistence type="predicted"/>
<keyword evidence="3" id="KW-0732">Signal</keyword>
<comment type="caution">
    <text evidence="5">The sequence shown here is derived from an EMBL/GenBank/DDBJ whole genome shotgun (WGS) entry which is preliminary data.</text>
</comment>
<name>A0AAN6SNF1_9PEZI</name>
<feature type="domain" description="Ig-like" evidence="4">
    <location>
        <begin position="29"/>
        <end position="125"/>
    </location>
</feature>
<accession>A0AAN6SNF1</accession>
<feature type="region of interest" description="Disordered" evidence="1">
    <location>
        <begin position="158"/>
        <end position="188"/>
    </location>
</feature>
<sequence length="223" mass="23040">MAKQTLLGLCLVAVLATRTAAQASTSTLPVVTLLLDPIEGAVFEASVVTVRPEGTLYSIECRTTATVPEPTNQCSWIQNMSILQGSREFTADWTVINGPDSKTTIANYFDCILDGDNGYCTNTVSENGVVTTFPSIFTSIWERTSPITITAGAEKLSGPAVPSVPASTTSSSPTWASNTTQQTPPVSSAVVTGGGTVLRPADQIAFAVLVAGLGGVVLGGVVV</sequence>
<keyword evidence="2" id="KW-1133">Transmembrane helix</keyword>
<evidence type="ECO:0000313" key="6">
    <source>
        <dbReference type="Proteomes" id="UP001303115"/>
    </source>
</evidence>